<dbReference type="AlphaFoldDB" id="A0A543IBB3"/>
<dbReference type="Gene3D" id="3.40.50.300">
    <property type="entry name" value="P-loop containing nucleotide triphosphate hydrolases"/>
    <property type="match status" value="1"/>
</dbReference>
<dbReference type="Proteomes" id="UP000316706">
    <property type="component" value="Unassembled WGS sequence"/>
</dbReference>
<reference evidence="3 4" key="1">
    <citation type="submission" date="2019-06" db="EMBL/GenBank/DDBJ databases">
        <title>Sequencing the genomes of 1000 actinobacteria strains.</title>
        <authorList>
            <person name="Klenk H.-P."/>
        </authorList>
    </citation>
    <scope>NUCLEOTIDE SEQUENCE [LARGE SCALE GENOMIC DNA]</scope>
    <source>
        <strain evidence="3 4">DSM 45043</strain>
    </source>
</reference>
<evidence type="ECO:0000256" key="1">
    <source>
        <dbReference type="SAM" id="MobiDB-lite"/>
    </source>
</evidence>
<name>A0A543IBB3_9ACTN</name>
<dbReference type="PANTHER" id="PTHR47691">
    <property type="entry name" value="REGULATOR-RELATED"/>
    <property type="match status" value="1"/>
</dbReference>
<dbReference type="CDD" id="cd06170">
    <property type="entry name" value="LuxR_C_like"/>
    <property type="match status" value="1"/>
</dbReference>
<dbReference type="GO" id="GO:0003677">
    <property type="term" value="F:DNA binding"/>
    <property type="evidence" value="ECO:0007669"/>
    <property type="project" value="InterPro"/>
</dbReference>
<dbReference type="InterPro" id="IPR027417">
    <property type="entry name" value="P-loop_NTPase"/>
</dbReference>
<evidence type="ECO:0000313" key="4">
    <source>
        <dbReference type="Proteomes" id="UP000316706"/>
    </source>
</evidence>
<dbReference type="Pfam" id="PF25872">
    <property type="entry name" value="HTH_77"/>
    <property type="match status" value="1"/>
</dbReference>
<feature type="region of interest" description="Disordered" evidence="1">
    <location>
        <begin position="77"/>
        <end position="103"/>
    </location>
</feature>
<dbReference type="Pfam" id="PF00196">
    <property type="entry name" value="GerE"/>
    <property type="match status" value="1"/>
</dbReference>
<evidence type="ECO:0000313" key="3">
    <source>
        <dbReference type="EMBL" id="TQM67883.1"/>
    </source>
</evidence>
<dbReference type="SMART" id="SM00421">
    <property type="entry name" value="HTH_LUXR"/>
    <property type="match status" value="1"/>
</dbReference>
<proteinExistence type="predicted"/>
<dbReference type="GO" id="GO:0006355">
    <property type="term" value="P:regulation of DNA-templated transcription"/>
    <property type="evidence" value="ECO:0007669"/>
    <property type="project" value="InterPro"/>
</dbReference>
<dbReference type="SUPFAM" id="SSF52540">
    <property type="entry name" value="P-loop containing nucleoside triphosphate hydrolases"/>
    <property type="match status" value="1"/>
</dbReference>
<accession>A0A543IBB3</accession>
<feature type="domain" description="HTH luxR-type" evidence="2">
    <location>
        <begin position="15"/>
        <end position="80"/>
    </location>
</feature>
<feature type="compositionally biased region" description="Basic and acidic residues" evidence="1">
    <location>
        <begin position="77"/>
        <end position="88"/>
    </location>
</feature>
<dbReference type="EMBL" id="VFPO01000001">
    <property type="protein sequence ID" value="TQM67883.1"/>
    <property type="molecule type" value="Genomic_DNA"/>
</dbReference>
<dbReference type="PANTHER" id="PTHR47691:SF3">
    <property type="entry name" value="HTH-TYPE TRANSCRIPTIONAL REGULATOR RV0890C-RELATED"/>
    <property type="match status" value="1"/>
</dbReference>
<protein>
    <submittedName>
        <fullName evidence="3">Putative ATPase</fullName>
    </submittedName>
</protein>
<dbReference type="InterPro" id="IPR000792">
    <property type="entry name" value="Tscrpt_reg_LuxR_C"/>
</dbReference>
<organism evidence="3 4">
    <name type="scientific">Actinomadura hallensis</name>
    <dbReference type="NCBI Taxonomy" id="337895"/>
    <lineage>
        <taxon>Bacteria</taxon>
        <taxon>Bacillati</taxon>
        <taxon>Actinomycetota</taxon>
        <taxon>Actinomycetes</taxon>
        <taxon>Streptosporangiales</taxon>
        <taxon>Thermomonosporaceae</taxon>
        <taxon>Actinomadura</taxon>
    </lineage>
</organism>
<dbReference type="InterPro" id="IPR016032">
    <property type="entry name" value="Sig_transdc_resp-reg_C-effctor"/>
</dbReference>
<dbReference type="SUPFAM" id="SSF46894">
    <property type="entry name" value="C-terminal effector domain of the bipartite response regulators"/>
    <property type="match status" value="1"/>
</dbReference>
<evidence type="ECO:0000259" key="2">
    <source>
        <dbReference type="PROSITE" id="PS50043"/>
    </source>
</evidence>
<dbReference type="PROSITE" id="PS50043">
    <property type="entry name" value="HTH_LUXR_2"/>
    <property type="match status" value="1"/>
</dbReference>
<keyword evidence="4" id="KW-1185">Reference proteome</keyword>
<dbReference type="InterPro" id="IPR036388">
    <property type="entry name" value="WH-like_DNA-bd_sf"/>
</dbReference>
<dbReference type="InterPro" id="IPR058852">
    <property type="entry name" value="HTH_77"/>
</dbReference>
<gene>
    <name evidence="3" type="ORF">FHX41_1506</name>
</gene>
<comment type="caution">
    <text evidence="3">The sequence shown here is derived from an EMBL/GenBank/DDBJ whole genome shotgun (WGS) entry which is preliminary data.</text>
</comment>
<dbReference type="Gene3D" id="1.10.10.10">
    <property type="entry name" value="Winged helix-like DNA-binding domain superfamily/Winged helix DNA-binding domain"/>
    <property type="match status" value="1"/>
</dbReference>
<dbReference type="PRINTS" id="PR00038">
    <property type="entry name" value="HTHLUXR"/>
</dbReference>
<sequence length="935" mass="97570">MPQCPTEAGGSGDHWGVRGVEISEREAEVLAAVGRHLTNTQIASRLHISVRTVESHVSSLLRKYGVTNRRELAILAAREDEQAARDEPGAQDEQGGRGTVSGVPAAHTSFVGRAAELAEIEAAAGQARLVTLLGAGGAGKSRLAAVVAAASRHGGVFVDLVPVRDGFVEEAVAAALGVAERPEAELHTVIAERLGRSRTLVVLDNCEHLLDAVAGFADRILAACPGTRILATSRERLGIPGERIVRVGPLPLASHAQPPHSAGAPSHAEALFTDRALAADPAFTADPADIAEICARLDGMPLAIELAAARSATLGASGVLAVLSDRLRLLTGGRGADGRHRSLRAVLAWSHDLLDEEERALFRRLAVFAGGFDLDAVLAVTPGTAAGATADVLGRLTEKNLVVRAGPGRWRLLETVRAFAAEQLAQSGEEAGLRELHLAWASKVAAGLVAGDAGRRFDAVADDLRAALAAAPADAGDVAHGLARCLGRLAYARRFTREAYGRFLEAAERARSPAEASRDLKSAADCTHVLPTGGHRHFELLCAAAERAGQAGDGDAEAVLLATAVVTTARNPGWYVIPHEELLRLLERAETAGDPDDPVVAAWLASARAWTASAEPYSADPRLAEEAVAAARTAGDPVLVSAALDATVSAALRAGRVRAAHRIGRERLDLLDALPRDDPRCAVEIVDIVHVAVNCATAAGDLPGALAVAREALADDLLHEQYYLSSNTIILPLALSGEFGEALRYAGEAWESWLRAGRPDSGMMLPVAVGPALVHGLRGDHRRYREWRARTPAAATGQVFDFSALAGFVDALVAVHTGRLDGAAEMVGELFSDAANPLYAGYAHPAGAELAVVAGLPEAASLVDAAETAAAENAWGAACLARARGRLHGDAAELAAAAEAWERIGARFESASTLLLLPDRADEGRAAMTELLKGE</sequence>